<keyword evidence="2" id="KW-1185">Reference proteome</keyword>
<dbReference type="Proteomes" id="UP000009168">
    <property type="component" value="Unassembled WGS sequence"/>
</dbReference>
<protein>
    <submittedName>
        <fullName evidence="1">Uncharacterized protein</fullName>
    </submittedName>
</protein>
<evidence type="ECO:0000313" key="2">
    <source>
        <dbReference type="Proteomes" id="UP000009168"/>
    </source>
</evidence>
<dbReference type="EMBL" id="GG662823">
    <property type="protein sequence ID" value="EWS76045.1"/>
    <property type="molecule type" value="Genomic_DNA"/>
</dbReference>
<accession>W7X9G1</accession>
<gene>
    <name evidence="1" type="ORF">TTHERM_001026419</name>
</gene>
<name>W7X9G1_TETTS</name>
<sequence>MYNKNQIILIDQNISNYFNHQKFNQKQKKKKHILNKVKNSKISFNNNIKPKSTYIYNPGIEIPLAGYNIRIFIEFFQGGGIGFEPPLILLMLRPSDSPTRAALPFLNQFKR</sequence>
<dbReference type="InParanoid" id="W7X9G1"/>
<evidence type="ECO:0000313" key="1">
    <source>
        <dbReference type="EMBL" id="EWS76045.1"/>
    </source>
</evidence>
<reference evidence="2" key="1">
    <citation type="journal article" date="2006" name="PLoS Biol.">
        <title>Macronuclear genome sequence of the ciliate Tetrahymena thermophila, a model eukaryote.</title>
        <authorList>
            <person name="Eisen J.A."/>
            <person name="Coyne R.S."/>
            <person name="Wu M."/>
            <person name="Wu D."/>
            <person name="Thiagarajan M."/>
            <person name="Wortman J.R."/>
            <person name="Badger J.H."/>
            <person name="Ren Q."/>
            <person name="Amedeo P."/>
            <person name="Jones K.M."/>
            <person name="Tallon L.J."/>
            <person name="Delcher A.L."/>
            <person name="Salzberg S.L."/>
            <person name="Silva J.C."/>
            <person name="Haas B.J."/>
            <person name="Majoros W.H."/>
            <person name="Farzad M."/>
            <person name="Carlton J.M."/>
            <person name="Smith R.K. Jr."/>
            <person name="Garg J."/>
            <person name="Pearlman R.E."/>
            <person name="Karrer K.M."/>
            <person name="Sun L."/>
            <person name="Manning G."/>
            <person name="Elde N.C."/>
            <person name="Turkewitz A.P."/>
            <person name="Asai D.J."/>
            <person name="Wilkes D.E."/>
            <person name="Wang Y."/>
            <person name="Cai H."/>
            <person name="Collins K."/>
            <person name="Stewart B.A."/>
            <person name="Lee S.R."/>
            <person name="Wilamowska K."/>
            <person name="Weinberg Z."/>
            <person name="Ruzzo W.L."/>
            <person name="Wloga D."/>
            <person name="Gaertig J."/>
            <person name="Frankel J."/>
            <person name="Tsao C.-C."/>
            <person name="Gorovsky M.A."/>
            <person name="Keeling P.J."/>
            <person name="Waller R.F."/>
            <person name="Patron N.J."/>
            <person name="Cherry J.M."/>
            <person name="Stover N.A."/>
            <person name="Krieger C.J."/>
            <person name="del Toro C."/>
            <person name="Ryder H.F."/>
            <person name="Williamson S.C."/>
            <person name="Barbeau R.A."/>
            <person name="Hamilton E.P."/>
            <person name="Orias E."/>
        </authorList>
    </citation>
    <scope>NUCLEOTIDE SEQUENCE [LARGE SCALE GENOMIC DNA]</scope>
    <source>
        <strain evidence="2">SB210</strain>
    </source>
</reference>
<dbReference type="RefSeq" id="XP_012651429.1">
    <property type="nucleotide sequence ID" value="XM_012795975.1"/>
</dbReference>
<dbReference type="AlphaFoldDB" id="W7X9G1"/>
<organism evidence="1 2">
    <name type="scientific">Tetrahymena thermophila (strain SB210)</name>
    <dbReference type="NCBI Taxonomy" id="312017"/>
    <lineage>
        <taxon>Eukaryota</taxon>
        <taxon>Sar</taxon>
        <taxon>Alveolata</taxon>
        <taxon>Ciliophora</taxon>
        <taxon>Intramacronucleata</taxon>
        <taxon>Oligohymenophorea</taxon>
        <taxon>Hymenostomatida</taxon>
        <taxon>Tetrahymenina</taxon>
        <taxon>Tetrahymenidae</taxon>
        <taxon>Tetrahymena</taxon>
    </lineage>
</organism>
<dbReference type="KEGG" id="tet:TTHERM_001026419"/>
<proteinExistence type="predicted"/>
<dbReference type="GeneID" id="24441461"/>